<evidence type="ECO:0000256" key="3">
    <source>
        <dbReference type="ARBA" id="ARBA00034247"/>
    </source>
</evidence>
<dbReference type="InterPro" id="IPR015168">
    <property type="entry name" value="SsuA/THI5"/>
</dbReference>
<feature type="transmembrane region" description="Helical" evidence="4">
    <location>
        <begin position="370"/>
        <end position="393"/>
    </location>
</feature>
<dbReference type="PROSITE" id="PS50206">
    <property type="entry name" value="RHODANESE_3"/>
    <property type="match status" value="1"/>
</dbReference>
<dbReference type="SMART" id="SM00267">
    <property type="entry name" value="GGDEF"/>
    <property type="match status" value="1"/>
</dbReference>
<dbReference type="GO" id="GO:1902201">
    <property type="term" value="P:negative regulation of bacterial-type flagellum-dependent cell motility"/>
    <property type="evidence" value="ECO:0007669"/>
    <property type="project" value="TreeGrafter"/>
</dbReference>
<dbReference type="InterPro" id="IPR001763">
    <property type="entry name" value="Rhodanese-like_dom"/>
</dbReference>
<evidence type="ECO:0000256" key="1">
    <source>
        <dbReference type="ARBA" id="ARBA00001946"/>
    </source>
</evidence>
<evidence type="ECO:0000313" key="7">
    <source>
        <dbReference type="EMBL" id="RCV90527.1"/>
    </source>
</evidence>
<dbReference type="InterPro" id="IPR000160">
    <property type="entry name" value="GGDEF_dom"/>
</dbReference>
<dbReference type="GO" id="GO:0043709">
    <property type="term" value="P:cell adhesion involved in single-species biofilm formation"/>
    <property type="evidence" value="ECO:0007669"/>
    <property type="project" value="TreeGrafter"/>
</dbReference>
<dbReference type="Pfam" id="PF00990">
    <property type="entry name" value="GGDEF"/>
    <property type="match status" value="1"/>
</dbReference>
<accession>A0A368U229</accession>
<dbReference type="PANTHER" id="PTHR45138">
    <property type="entry name" value="REGULATORY COMPONENTS OF SENSORY TRANSDUCTION SYSTEM"/>
    <property type="match status" value="1"/>
</dbReference>
<dbReference type="Pfam" id="PF09084">
    <property type="entry name" value="NMT1"/>
    <property type="match status" value="1"/>
</dbReference>
<keyword evidence="4" id="KW-0472">Membrane</keyword>
<dbReference type="GO" id="GO:0052621">
    <property type="term" value="F:diguanylate cyclase activity"/>
    <property type="evidence" value="ECO:0007669"/>
    <property type="project" value="UniProtKB-EC"/>
</dbReference>
<keyword evidence="4" id="KW-1133">Transmembrane helix</keyword>
<dbReference type="InterPro" id="IPR029787">
    <property type="entry name" value="Nucleotide_cyclase"/>
</dbReference>
<keyword evidence="4" id="KW-0812">Transmembrane</keyword>
<evidence type="ECO:0000259" key="6">
    <source>
        <dbReference type="PROSITE" id="PS50887"/>
    </source>
</evidence>
<dbReference type="InterPro" id="IPR043128">
    <property type="entry name" value="Rev_trsase/Diguanyl_cyclase"/>
</dbReference>
<comment type="cofactor">
    <cofactor evidence="1">
        <name>Mg(2+)</name>
        <dbReference type="ChEBI" id="CHEBI:18420"/>
    </cofactor>
</comment>
<feature type="domain" description="GGDEF" evidence="6">
    <location>
        <begin position="446"/>
        <end position="579"/>
    </location>
</feature>
<comment type="caution">
    <text evidence="7">The sequence shown here is derived from an EMBL/GenBank/DDBJ whole genome shotgun (WGS) entry which is preliminary data.</text>
</comment>
<evidence type="ECO:0000313" key="8">
    <source>
        <dbReference type="Proteomes" id="UP000252405"/>
    </source>
</evidence>
<name>A0A368U229_9GAMM</name>
<dbReference type="OrthoDB" id="9180959at2"/>
<dbReference type="NCBIfam" id="TIGR00254">
    <property type="entry name" value="GGDEF"/>
    <property type="match status" value="1"/>
</dbReference>
<dbReference type="SUPFAM" id="SSF53850">
    <property type="entry name" value="Periplasmic binding protein-like II"/>
    <property type="match status" value="1"/>
</dbReference>
<evidence type="ECO:0000256" key="2">
    <source>
        <dbReference type="ARBA" id="ARBA00012528"/>
    </source>
</evidence>
<dbReference type="Proteomes" id="UP000252405">
    <property type="component" value="Unassembled WGS sequence"/>
</dbReference>
<gene>
    <name evidence="7" type="ORF">DU505_06215</name>
</gene>
<dbReference type="EMBL" id="QPII01000003">
    <property type="protein sequence ID" value="RCV90527.1"/>
    <property type="molecule type" value="Genomic_DNA"/>
</dbReference>
<dbReference type="Gene3D" id="3.30.70.270">
    <property type="match status" value="1"/>
</dbReference>
<dbReference type="Gene3D" id="3.40.190.10">
    <property type="entry name" value="Periplasmic binding protein-like II"/>
    <property type="match status" value="2"/>
</dbReference>
<dbReference type="FunFam" id="3.30.70.270:FF:000001">
    <property type="entry name" value="Diguanylate cyclase domain protein"/>
    <property type="match status" value="1"/>
</dbReference>
<reference evidence="7 8" key="1">
    <citation type="submission" date="2018-07" db="EMBL/GenBank/DDBJ databases">
        <title>Halomonas montanilacus sp. nov., isolated from Lake Pengyan on Tibetan Plateau.</title>
        <authorList>
            <person name="Lu H."/>
            <person name="Xing P."/>
            <person name="Wu Q."/>
        </authorList>
    </citation>
    <scope>NUCLEOTIDE SEQUENCE [LARGE SCALE GENOMIC DNA]</scope>
    <source>
        <strain evidence="7 8">PYC7W</strain>
    </source>
</reference>
<proteinExistence type="predicted"/>
<evidence type="ECO:0000256" key="4">
    <source>
        <dbReference type="SAM" id="Phobius"/>
    </source>
</evidence>
<dbReference type="EC" id="2.7.7.65" evidence="2"/>
<comment type="catalytic activity">
    <reaction evidence="3">
        <text>2 GTP = 3',3'-c-di-GMP + 2 diphosphate</text>
        <dbReference type="Rhea" id="RHEA:24898"/>
        <dbReference type="ChEBI" id="CHEBI:33019"/>
        <dbReference type="ChEBI" id="CHEBI:37565"/>
        <dbReference type="ChEBI" id="CHEBI:58805"/>
        <dbReference type="EC" id="2.7.7.65"/>
    </reaction>
</comment>
<dbReference type="PANTHER" id="PTHR45138:SF9">
    <property type="entry name" value="DIGUANYLATE CYCLASE DGCM-RELATED"/>
    <property type="match status" value="1"/>
</dbReference>
<dbReference type="AlphaFoldDB" id="A0A368U229"/>
<feature type="domain" description="Rhodanese" evidence="5">
    <location>
        <begin position="74"/>
        <end position="110"/>
    </location>
</feature>
<sequence length="586" mass="65862">MAAFLFRSRYTRLDIYPLGGAMGNRSGRCHLKVYGALLLGMMLLASPRPLLANEAPLTPVSLQLLWYHQFQYAGYYAAKAQGYFQEAGLDVEIRDGGYHSPGRAVDPVREVVTGRADFGVSRSDLLLHRARGEPVMVVANIMQRSPLVFLTLERFGFSRLEEVGDRPISVTLPGVDERISAETLATFLAAGVDLESLNNAAPSWNLQDLYAGRTQLVPAYSTDGLYAVRRHGEVPVIIQPADYGIDFYGDLLFTRQALVEQHPERVAAFREAVVKGWAYAFKNIQETVDLILETYPGRHGDIDRALLLHEAEQVRELMQPALIEIGYSNTERWKSIGDQYQAMGMIDGYKLEGFLFQPAPPTLATLLLTLWRWLLPFMGVVIVVAGLAGYLLLTNRRLKAEIQRRREAEAALQQLADRDGLTGAGNRRLFEQQLQQEFLRSRRSRHALSIILIDVDNFKRINDECGHLVGDMVLKEIVSVTRTALRTQDHLSRYGGEEFVILLPETGLQQARRVAERILEANRAHRVNTDAGPIRYTLSLGLSHLQVNDRDPWQIVQRADASLYSAKRLGRDRLCIDVAPSMPQTD</sequence>
<protein>
    <recommendedName>
        <fullName evidence="2">diguanylate cyclase</fullName>
        <ecNumber evidence="2">2.7.7.65</ecNumber>
    </recommendedName>
</protein>
<dbReference type="CDD" id="cd01949">
    <property type="entry name" value="GGDEF"/>
    <property type="match status" value="1"/>
</dbReference>
<organism evidence="7 8">
    <name type="scientific">Billgrantia montanilacus</name>
    <dbReference type="NCBI Taxonomy" id="2282305"/>
    <lineage>
        <taxon>Bacteria</taxon>
        <taxon>Pseudomonadati</taxon>
        <taxon>Pseudomonadota</taxon>
        <taxon>Gammaproteobacteria</taxon>
        <taxon>Oceanospirillales</taxon>
        <taxon>Halomonadaceae</taxon>
        <taxon>Billgrantia</taxon>
    </lineage>
</organism>
<dbReference type="InterPro" id="IPR050469">
    <property type="entry name" value="Diguanylate_Cyclase"/>
</dbReference>
<dbReference type="PROSITE" id="PS50887">
    <property type="entry name" value="GGDEF"/>
    <property type="match status" value="1"/>
</dbReference>
<dbReference type="GO" id="GO:0005886">
    <property type="term" value="C:plasma membrane"/>
    <property type="evidence" value="ECO:0007669"/>
    <property type="project" value="TreeGrafter"/>
</dbReference>
<keyword evidence="8" id="KW-1185">Reference proteome</keyword>
<dbReference type="SUPFAM" id="SSF55073">
    <property type="entry name" value="Nucleotide cyclase"/>
    <property type="match status" value="1"/>
</dbReference>
<evidence type="ECO:0000259" key="5">
    <source>
        <dbReference type="PROSITE" id="PS50206"/>
    </source>
</evidence>